<feature type="compositionally biased region" description="Polar residues" evidence="2">
    <location>
        <begin position="155"/>
        <end position="168"/>
    </location>
</feature>
<accession>A0AA40EI92</accession>
<dbReference type="InterPro" id="IPR036864">
    <property type="entry name" value="Zn2-C6_fun-type_DNA-bd_sf"/>
</dbReference>
<name>A0AA40EI92_9PEZI</name>
<feature type="region of interest" description="Disordered" evidence="2">
    <location>
        <begin position="507"/>
        <end position="532"/>
    </location>
</feature>
<dbReference type="AlphaFoldDB" id="A0AA40EI92"/>
<proteinExistence type="predicted"/>
<evidence type="ECO:0000256" key="1">
    <source>
        <dbReference type="ARBA" id="ARBA00023242"/>
    </source>
</evidence>
<protein>
    <recommendedName>
        <fullName evidence="5">Zn(2)-C6 fungal-type domain-containing protein</fullName>
    </recommendedName>
</protein>
<feature type="compositionally biased region" description="Basic residues" evidence="2">
    <location>
        <begin position="132"/>
        <end position="149"/>
    </location>
</feature>
<keyword evidence="4" id="KW-1185">Reference proteome</keyword>
<dbReference type="CDD" id="cd00067">
    <property type="entry name" value="GAL4"/>
    <property type="match status" value="1"/>
</dbReference>
<feature type="region of interest" description="Disordered" evidence="2">
    <location>
        <begin position="132"/>
        <end position="187"/>
    </location>
</feature>
<sequence length="567" mass="60677">MACRNSRLTPPPRSEFGADIRAFEGSTDAVKEPGSIPGSRVRGSTMSSLPSQGQPPIVEPALPPMPRRQSCDRCHELKVRCVTDGYDDTLGLGGIGEESEATRGRSVIAPIPCVRCSKAGAVCIFSPQLRSGRPRVHRHPARKRARRSSKCSSSPTELSPTHSKSLSPRPSMFNFLPSSTRPELETYSHPQTAPLLLSTIVPPNLDGDYSSQGGADLGTPATLMSSFGLPVNHDHFPVHHDHFQTFSHSTGGSSAQCAPTFSENLLSATSTTSDNPWMYPSSSEGYLQEATQINLRIHRAGRMLLPLTRTLLTISSPAINEVFDAACSLISFVDRYVTRQMISPEASLLDKTRTGSDAYQIGPATIRSSVPGHSLHGFSSSSPINSAAETSISLVVLASHQLLLGIFEDLCTSFLFRINRGRPTTPPNTPSTGGVFFGSSHSQMPAMANLISHLMEQLDRVLQSLAAQQDTAESSGGLTVAAAAAAAAAAASTHDGGFDHELACGHPPEASQISQNPSFEGQKNTRLTPQPKDGGVVSMILIQVEQRQVRAREQMMTLKRLLGQDGV</sequence>
<evidence type="ECO:0000313" key="3">
    <source>
        <dbReference type="EMBL" id="KAK0737343.1"/>
    </source>
</evidence>
<dbReference type="EMBL" id="JAUKTV010000005">
    <property type="protein sequence ID" value="KAK0737343.1"/>
    <property type="molecule type" value="Genomic_DNA"/>
</dbReference>
<reference evidence="3" key="1">
    <citation type="submission" date="2023-06" db="EMBL/GenBank/DDBJ databases">
        <title>Genome-scale phylogeny and comparative genomics of the fungal order Sordariales.</title>
        <authorList>
            <consortium name="Lawrence Berkeley National Laboratory"/>
            <person name="Hensen N."/>
            <person name="Bonometti L."/>
            <person name="Westerberg I."/>
            <person name="Brannstrom I.O."/>
            <person name="Guillou S."/>
            <person name="Cros-Aarteil S."/>
            <person name="Calhoun S."/>
            <person name="Haridas S."/>
            <person name="Kuo A."/>
            <person name="Mondo S."/>
            <person name="Pangilinan J."/>
            <person name="Riley R."/>
            <person name="Labutti K."/>
            <person name="Andreopoulos B."/>
            <person name="Lipzen A."/>
            <person name="Chen C."/>
            <person name="Yanf M."/>
            <person name="Daum C."/>
            <person name="Ng V."/>
            <person name="Clum A."/>
            <person name="Steindorff A."/>
            <person name="Ohm R."/>
            <person name="Martin F."/>
            <person name="Silar P."/>
            <person name="Natvig D."/>
            <person name="Lalanne C."/>
            <person name="Gautier V."/>
            <person name="Ament-Velasquez S.L."/>
            <person name="Kruys A."/>
            <person name="Hutchinson M.I."/>
            <person name="Powell A.J."/>
            <person name="Barry K."/>
            <person name="Miller A.N."/>
            <person name="Grigoriev I.V."/>
            <person name="Debuchy R."/>
            <person name="Gladieux P."/>
            <person name="Thoren M.H."/>
            <person name="Johannesson H."/>
        </authorList>
    </citation>
    <scope>NUCLEOTIDE SEQUENCE</scope>
    <source>
        <strain evidence="3">CBS 540.89</strain>
    </source>
</reference>
<evidence type="ECO:0000313" key="4">
    <source>
        <dbReference type="Proteomes" id="UP001172159"/>
    </source>
</evidence>
<feature type="region of interest" description="Disordered" evidence="2">
    <location>
        <begin position="24"/>
        <end position="64"/>
    </location>
</feature>
<evidence type="ECO:0008006" key="5">
    <source>
        <dbReference type="Google" id="ProtNLM"/>
    </source>
</evidence>
<gene>
    <name evidence="3" type="ORF">B0T21DRAFT_287364</name>
</gene>
<feature type="compositionally biased region" description="Polar residues" evidence="2">
    <location>
        <begin position="42"/>
        <end position="54"/>
    </location>
</feature>
<dbReference type="Proteomes" id="UP001172159">
    <property type="component" value="Unassembled WGS sequence"/>
</dbReference>
<evidence type="ECO:0000256" key="2">
    <source>
        <dbReference type="SAM" id="MobiDB-lite"/>
    </source>
</evidence>
<dbReference type="GO" id="GO:0008270">
    <property type="term" value="F:zinc ion binding"/>
    <property type="evidence" value="ECO:0007669"/>
    <property type="project" value="InterPro"/>
</dbReference>
<organism evidence="3 4">
    <name type="scientific">Apiosordaria backusii</name>
    <dbReference type="NCBI Taxonomy" id="314023"/>
    <lineage>
        <taxon>Eukaryota</taxon>
        <taxon>Fungi</taxon>
        <taxon>Dikarya</taxon>
        <taxon>Ascomycota</taxon>
        <taxon>Pezizomycotina</taxon>
        <taxon>Sordariomycetes</taxon>
        <taxon>Sordariomycetidae</taxon>
        <taxon>Sordariales</taxon>
        <taxon>Lasiosphaeriaceae</taxon>
        <taxon>Apiosordaria</taxon>
    </lineage>
</organism>
<comment type="caution">
    <text evidence="3">The sequence shown here is derived from an EMBL/GenBank/DDBJ whole genome shotgun (WGS) entry which is preliminary data.</text>
</comment>
<dbReference type="InterPro" id="IPR001138">
    <property type="entry name" value="Zn2Cys6_DnaBD"/>
</dbReference>
<dbReference type="Gene3D" id="4.10.240.10">
    <property type="entry name" value="Zn(2)-C6 fungal-type DNA-binding domain"/>
    <property type="match status" value="1"/>
</dbReference>
<keyword evidence="1" id="KW-0539">Nucleus</keyword>
<feature type="compositionally biased region" description="Polar residues" evidence="2">
    <location>
        <begin position="511"/>
        <end position="528"/>
    </location>
</feature>
<dbReference type="GO" id="GO:0000981">
    <property type="term" value="F:DNA-binding transcription factor activity, RNA polymerase II-specific"/>
    <property type="evidence" value="ECO:0007669"/>
    <property type="project" value="InterPro"/>
</dbReference>
<dbReference type="SUPFAM" id="SSF57701">
    <property type="entry name" value="Zn2/Cys6 DNA-binding domain"/>
    <property type="match status" value="1"/>
</dbReference>